<dbReference type="GO" id="GO:0016020">
    <property type="term" value="C:membrane"/>
    <property type="evidence" value="ECO:0007669"/>
    <property type="project" value="UniProtKB-SubCell"/>
</dbReference>
<evidence type="ECO:0000256" key="1">
    <source>
        <dbReference type="ARBA" id="ARBA00004141"/>
    </source>
</evidence>
<comment type="caution">
    <text evidence="5">The sequence shown here is derived from an EMBL/GenBank/DDBJ whole genome shotgun (WGS) entry which is preliminary data.</text>
</comment>
<accession>A0A370H2D5</accession>
<dbReference type="STRING" id="1210089.GCA_001613165_04002"/>
<evidence type="ECO:0000313" key="5">
    <source>
        <dbReference type="EMBL" id="RDI50103.1"/>
    </source>
</evidence>
<sequence length="306" mass="32250">MLLRRLARPLLASTFVVQGVDTLLHPDRQVQSATELISRGASDSSNAAVDPATLVRITAAAQVAAGGLLALGKMPRIAATVLAATVVPATVTQQDFWAEQDPERRASKRTAFLKDLGLLGGLLIAGADTEGKPSLGWRGRRAARRSTEAVRAALPIGAVGGAEAGGALREHAHDTAIRTRLLADAAAAKGTELAGAAQTQGSRWADYLKTHGPEWAEYVKTHGPEWAEYVKTHGPEWAGAAREQGAEVAAVAREHGAEWADLAREHGAEWAERAKDRGPDLAATAKERGSGLIGTVRDRAKDARRG</sequence>
<evidence type="ECO:0000256" key="3">
    <source>
        <dbReference type="ARBA" id="ARBA00022989"/>
    </source>
</evidence>
<protein>
    <submittedName>
        <fullName evidence="5">Putative membrane protein YphA (DoxX/SURF4 family)</fullName>
    </submittedName>
</protein>
<reference evidence="5 6" key="1">
    <citation type="submission" date="2018-07" db="EMBL/GenBank/DDBJ databases">
        <title>Genomic Encyclopedia of Type Strains, Phase IV (KMG-IV): sequencing the most valuable type-strain genomes for metagenomic binning, comparative biology and taxonomic classification.</title>
        <authorList>
            <person name="Goeker M."/>
        </authorList>
    </citation>
    <scope>NUCLEOTIDE SEQUENCE [LARGE SCALE GENOMIC DNA]</scope>
    <source>
        <strain evidence="5 6">DSM 44952</strain>
    </source>
</reference>
<dbReference type="AlphaFoldDB" id="A0A370H2D5"/>
<keyword evidence="6" id="KW-1185">Reference proteome</keyword>
<dbReference type="Pfam" id="PF07681">
    <property type="entry name" value="DoxX"/>
    <property type="match status" value="1"/>
</dbReference>
<name>A0A370H2D5_9NOCA</name>
<evidence type="ECO:0000256" key="4">
    <source>
        <dbReference type="ARBA" id="ARBA00023136"/>
    </source>
</evidence>
<comment type="subcellular location">
    <subcellularLocation>
        <location evidence="1">Membrane</location>
        <topology evidence="1">Multi-pass membrane protein</topology>
    </subcellularLocation>
</comment>
<evidence type="ECO:0000313" key="6">
    <source>
        <dbReference type="Proteomes" id="UP000255355"/>
    </source>
</evidence>
<keyword evidence="2" id="KW-0812">Transmembrane</keyword>
<proteinExistence type="predicted"/>
<evidence type="ECO:0000256" key="2">
    <source>
        <dbReference type="ARBA" id="ARBA00022692"/>
    </source>
</evidence>
<keyword evidence="4" id="KW-0472">Membrane</keyword>
<gene>
    <name evidence="5" type="ORF">DFR68_106542</name>
</gene>
<dbReference type="RefSeq" id="WP_068021606.1">
    <property type="nucleotide sequence ID" value="NZ_QQAZ01000006.1"/>
</dbReference>
<dbReference type="InterPro" id="IPR032808">
    <property type="entry name" value="DoxX"/>
</dbReference>
<dbReference type="Proteomes" id="UP000255355">
    <property type="component" value="Unassembled WGS sequence"/>
</dbReference>
<keyword evidence="3" id="KW-1133">Transmembrane helix</keyword>
<organism evidence="5 6">
    <name type="scientific">Nocardia mexicana</name>
    <dbReference type="NCBI Taxonomy" id="279262"/>
    <lineage>
        <taxon>Bacteria</taxon>
        <taxon>Bacillati</taxon>
        <taxon>Actinomycetota</taxon>
        <taxon>Actinomycetes</taxon>
        <taxon>Mycobacteriales</taxon>
        <taxon>Nocardiaceae</taxon>
        <taxon>Nocardia</taxon>
    </lineage>
</organism>
<dbReference type="EMBL" id="QQAZ01000006">
    <property type="protein sequence ID" value="RDI50103.1"/>
    <property type="molecule type" value="Genomic_DNA"/>
</dbReference>